<evidence type="ECO:0000256" key="1">
    <source>
        <dbReference type="SAM" id="SignalP"/>
    </source>
</evidence>
<dbReference type="Proteomes" id="UP001596108">
    <property type="component" value="Unassembled WGS sequence"/>
</dbReference>
<name>A0ABW0QU96_9BACL</name>
<dbReference type="EMBL" id="JBHSNC010000001">
    <property type="protein sequence ID" value="MFC5527854.1"/>
    <property type="molecule type" value="Genomic_DNA"/>
</dbReference>
<keyword evidence="1" id="KW-0732">Signal</keyword>
<protein>
    <submittedName>
        <fullName evidence="2">Uncharacterized protein</fullName>
    </submittedName>
</protein>
<feature type="chain" id="PRO_5046046198" evidence="1">
    <location>
        <begin position="31"/>
        <end position="388"/>
    </location>
</feature>
<sequence length="388" mass="44160">MQKPLFMLTAKWIASTTLLAALFGPNAAFAAPSEQSENTATLIVRSSADATFESLHDMPRLNLDWVLRAERGKMTEFAPELTDLYVRVAGPAMENRTFRMTRSGRLWEENTGEQIVLPWKASARLLQEGEVLRERHYGRLLRWQEADRIFYRNCVFTVQDLETGLSFQVQRRAGRDHADVQPLTREDTKVMNLIYGGQWSWKRRAIVVRLGEERVAASMNGKPHGGDGIPDNDFSGHFCIHFLESTTHKSTVPDVAHQMMVYKAAGQSRAFTSTAAPERLAESLVHAMNERDPEWVRLLTEGVELIKQDEVLRKMGALAAVRSAAPRRQDAVDAVDALVIPLTWSVELYPSEGERRNATWNMRYIRTSFFSPWQSIDILFEPENVRAR</sequence>
<organism evidence="2 3">
    <name type="scientific">Cohnella yongneupensis</name>
    <dbReference type="NCBI Taxonomy" id="425006"/>
    <lineage>
        <taxon>Bacteria</taxon>
        <taxon>Bacillati</taxon>
        <taxon>Bacillota</taxon>
        <taxon>Bacilli</taxon>
        <taxon>Bacillales</taxon>
        <taxon>Paenibacillaceae</taxon>
        <taxon>Cohnella</taxon>
    </lineage>
</organism>
<evidence type="ECO:0000313" key="2">
    <source>
        <dbReference type="EMBL" id="MFC5527854.1"/>
    </source>
</evidence>
<proteinExistence type="predicted"/>
<accession>A0ABW0QU96</accession>
<feature type="signal peptide" evidence="1">
    <location>
        <begin position="1"/>
        <end position="30"/>
    </location>
</feature>
<gene>
    <name evidence="2" type="ORF">ACFPQ4_00045</name>
</gene>
<keyword evidence="3" id="KW-1185">Reference proteome</keyword>
<reference evidence="3" key="1">
    <citation type="journal article" date="2019" name="Int. J. Syst. Evol. Microbiol.">
        <title>The Global Catalogue of Microorganisms (GCM) 10K type strain sequencing project: providing services to taxonomists for standard genome sequencing and annotation.</title>
        <authorList>
            <consortium name="The Broad Institute Genomics Platform"/>
            <consortium name="The Broad Institute Genome Sequencing Center for Infectious Disease"/>
            <person name="Wu L."/>
            <person name="Ma J."/>
        </authorList>
    </citation>
    <scope>NUCLEOTIDE SEQUENCE [LARGE SCALE GENOMIC DNA]</scope>
    <source>
        <strain evidence="3">CGMCC 1.18578</strain>
    </source>
</reference>
<evidence type="ECO:0000313" key="3">
    <source>
        <dbReference type="Proteomes" id="UP001596108"/>
    </source>
</evidence>
<comment type="caution">
    <text evidence="2">The sequence shown here is derived from an EMBL/GenBank/DDBJ whole genome shotgun (WGS) entry which is preliminary data.</text>
</comment>
<dbReference type="RefSeq" id="WP_378109657.1">
    <property type="nucleotide sequence ID" value="NZ_JBHSNC010000001.1"/>
</dbReference>